<dbReference type="Proteomes" id="UP000315953">
    <property type="component" value="Chromosome"/>
</dbReference>
<dbReference type="PANTHER" id="PTHR10353">
    <property type="entry name" value="GLYCOSYL HYDROLASE"/>
    <property type="match status" value="1"/>
</dbReference>
<evidence type="ECO:0000256" key="3">
    <source>
        <dbReference type="ARBA" id="ARBA00023295"/>
    </source>
</evidence>
<dbReference type="AlphaFoldDB" id="A0A516GHC2"/>
<dbReference type="PRINTS" id="PR00131">
    <property type="entry name" value="GLHYDRLASE1"/>
</dbReference>
<dbReference type="PANTHER" id="PTHR10353:SF139">
    <property type="entry name" value="6-PHOSPHO-BETA-GLUCOSIDASE GMUD"/>
    <property type="match status" value="1"/>
</dbReference>
<sequence>MLKFPEGFLWGSSTSAPQTEGTIIGDGKGKNIWDHWYEEEGYKFHNEIGPTNTSTFYKNYKEDIKLLKETGHNAFRMSIQWARLFPKGSGEINKEAVSFYKDVFKRIKEEDIYLIVNLYHFDMPLSLQEEGGWENKETVIAYEIYARTCFELFGEYVDAWSTFNEPIVHVECGYLNQYHYPCKVDPKAAVQVAYYTQLASSLAVKAAHEINPDFKVCIILNLTPAYPRSSHPADVQAAEIAELFQAKSFLDPSVKGKYPDQLVDLIKKHGLLPNYTEEELTIINENTVDFLGVNYYQPLRVSAPKYSPNPIAPFTPQYYYDHYEMPGRKMNPYRGWEIYEEGIYDIAQNLMNNYGNIEWILTENGMGVEDEERFKEKGKIQDNYRIDFIKNHLIHLHRAIQEGTNCKGYLMWTFIDSWSWLNSYKNRYGFVELDIDTQKRTIKKSGEWFREVSENNGFKK</sequence>
<dbReference type="Pfam" id="PF00232">
    <property type="entry name" value="Glyco_hydro_1"/>
    <property type="match status" value="1"/>
</dbReference>
<dbReference type="GO" id="GO:0016052">
    <property type="term" value="P:carbohydrate catabolic process"/>
    <property type="evidence" value="ECO:0007669"/>
    <property type="project" value="TreeGrafter"/>
</dbReference>
<name>A0A516GHC2_9LACT</name>
<dbReference type="Gene3D" id="3.20.20.80">
    <property type="entry name" value="Glycosidases"/>
    <property type="match status" value="1"/>
</dbReference>
<proteinExistence type="inferred from homology"/>
<dbReference type="SUPFAM" id="SSF51445">
    <property type="entry name" value="(Trans)glycosidases"/>
    <property type="match status" value="1"/>
</dbReference>
<gene>
    <name evidence="5" type="ORF">FNV33_02230</name>
</gene>
<accession>A0A516GHC2</accession>
<keyword evidence="3" id="KW-0326">Glycosidase</keyword>
<dbReference type="GO" id="GO:0008422">
    <property type="term" value="F:beta-glucosidase activity"/>
    <property type="evidence" value="ECO:0007669"/>
    <property type="project" value="TreeGrafter"/>
</dbReference>
<evidence type="ECO:0000256" key="1">
    <source>
        <dbReference type="ARBA" id="ARBA00010838"/>
    </source>
</evidence>
<keyword evidence="2 5" id="KW-0378">Hydrolase</keyword>
<organism evidence="5 6">
    <name type="scientific">Dolosigranulum pigrum</name>
    <dbReference type="NCBI Taxonomy" id="29394"/>
    <lineage>
        <taxon>Bacteria</taxon>
        <taxon>Bacillati</taxon>
        <taxon>Bacillota</taxon>
        <taxon>Bacilli</taxon>
        <taxon>Lactobacillales</taxon>
        <taxon>Carnobacteriaceae</taxon>
        <taxon>Dolosigranulum</taxon>
    </lineage>
</organism>
<comment type="similarity">
    <text evidence="1 4">Belongs to the glycosyl hydrolase 1 family.</text>
</comment>
<evidence type="ECO:0000313" key="5">
    <source>
        <dbReference type="EMBL" id="QDO90929.1"/>
    </source>
</evidence>
<dbReference type="EMBL" id="CP041626">
    <property type="protein sequence ID" value="QDO90929.1"/>
    <property type="molecule type" value="Genomic_DNA"/>
</dbReference>
<dbReference type="InterPro" id="IPR001360">
    <property type="entry name" value="Glyco_hydro_1"/>
</dbReference>
<evidence type="ECO:0000256" key="4">
    <source>
        <dbReference type="RuleBase" id="RU003690"/>
    </source>
</evidence>
<dbReference type="GO" id="GO:0005829">
    <property type="term" value="C:cytosol"/>
    <property type="evidence" value="ECO:0007669"/>
    <property type="project" value="TreeGrafter"/>
</dbReference>
<dbReference type="RefSeq" id="WP_143333128.1">
    <property type="nucleotide sequence ID" value="NZ_CP041626.1"/>
</dbReference>
<dbReference type="FunFam" id="3.20.20.80:FF:000004">
    <property type="entry name" value="Beta-glucosidase 6-phospho-beta-glucosidase"/>
    <property type="match status" value="1"/>
</dbReference>
<reference evidence="5 6" key="1">
    <citation type="submission" date="2019-07" db="EMBL/GenBank/DDBJ databases">
        <title>Genome assembly of a nasal isolate of Dolosigranulum pigrum from a chronic sinusitis patient.</title>
        <authorList>
            <person name="Baig S."/>
            <person name="Overballe-Petersen S."/>
            <person name="Kaspar U."/>
            <person name="Rendboe A."/>
            <person name="de Man T."/>
            <person name="Liu C."/>
            <person name="Price L.B."/>
            <person name="Stegger M."/>
            <person name="Becker K."/>
            <person name="Skytt Andersen P."/>
        </authorList>
    </citation>
    <scope>NUCLEOTIDE SEQUENCE [LARGE SCALE GENOMIC DNA]</scope>
    <source>
        <strain evidence="5 6">83VPs-KB5</strain>
    </source>
</reference>
<protein>
    <submittedName>
        <fullName evidence="5">Glycoside hydrolase family 1 protein</fullName>
    </submittedName>
</protein>
<evidence type="ECO:0000256" key="2">
    <source>
        <dbReference type="ARBA" id="ARBA00022801"/>
    </source>
</evidence>
<dbReference type="InterPro" id="IPR017853">
    <property type="entry name" value="GH"/>
</dbReference>
<dbReference type="KEGG" id="dpm:FNV33_02230"/>
<evidence type="ECO:0000313" key="6">
    <source>
        <dbReference type="Proteomes" id="UP000315953"/>
    </source>
</evidence>